<keyword evidence="1" id="KW-0472">Membrane</keyword>
<accession>A0A9D2P0B9</accession>
<keyword evidence="1" id="KW-1133">Transmembrane helix</keyword>
<organism evidence="2 3">
    <name type="scientific">Candidatus Intestinimonas pullistercoris</name>
    <dbReference type="NCBI Taxonomy" id="2838623"/>
    <lineage>
        <taxon>Bacteria</taxon>
        <taxon>Bacillati</taxon>
        <taxon>Bacillota</taxon>
        <taxon>Clostridia</taxon>
        <taxon>Eubacteriales</taxon>
        <taxon>Intestinimonas</taxon>
    </lineage>
</organism>
<comment type="caution">
    <text evidence="2">The sequence shown here is derived from an EMBL/GenBank/DDBJ whole genome shotgun (WGS) entry which is preliminary data.</text>
</comment>
<reference evidence="2" key="1">
    <citation type="journal article" date="2021" name="PeerJ">
        <title>Extensive microbial diversity within the chicken gut microbiome revealed by metagenomics and culture.</title>
        <authorList>
            <person name="Gilroy R."/>
            <person name="Ravi A."/>
            <person name="Getino M."/>
            <person name="Pursley I."/>
            <person name="Horton D.L."/>
            <person name="Alikhan N.F."/>
            <person name="Baker D."/>
            <person name="Gharbi K."/>
            <person name="Hall N."/>
            <person name="Watson M."/>
            <person name="Adriaenssens E.M."/>
            <person name="Foster-Nyarko E."/>
            <person name="Jarju S."/>
            <person name="Secka A."/>
            <person name="Antonio M."/>
            <person name="Oren A."/>
            <person name="Chaudhuri R.R."/>
            <person name="La Ragione R."/>
            <person name="Hildebrand F."/>
            <person name="Pallen M.J."/>
        </authorList>
    </citation>
    <scope>NUCLEOTIDE SEQUENCE</scope>
    <source>
        <strain evidence="2">CHK186-1790</strain>
    </source>
</reference>
<dbReference type="EMBL" id="DWWJ01000201">
    <property type="protein sequence ID" value="HJC42006.1"/>
    <property type="molecule type" value="Genomic_DNA"/>
</dbReference>
<keyword evidence="1" id="KW-0812">Transmembrane</keyword>
<dbReference type="Proteomes" id="UP000823882">
    <property type="component" value="Unassembled WGS sequence"/>
</dbReference>
<evidence type="ECO:0000313" key="3">
    <source>
        <dbReference type="Proteomes" id="UP000823882"/>
    </source>
</evidence>
<feature type="non-terminal residue" evidence="2">
    <location>
        <position position="91"/>
    </location>
</feature>
<proteinExistence type="predicted"/>
<reference evidence="2" key="2">
    <citation type="submission" date="2021-04" db="EMBL/GenBank/DDBJ databases">
        <authorList>
            <person name="Gilroy R."/>
        </authorList>
    </citation>
    <scope>NUCLEOTIDE SEQUENCE</scope>
    <source>
        <strain evidence="2">CHK186-1790</strain>
    </source>
</reference>
<sequence>MVFSSLLFLFLYLPLVLGVYYLTPLRWRNAFLLVVNLIFYGWGEPTYIVLMVFTILVDYFAGALVGRWKGQGKDLQARWAVGLSLALNLAI</sequence>
<evidence type="ECO:0000313" key="2">
    <source>
        <dbReference type="EMBL" id="HJC42006.1"/>
    </source>
</evidence>
<evidence type="ECO:0000256" key="1">
    <source>
        <dbReference type="SAM" id="Phobius"/>
    </source>
</evidence>
<protein>
    <submittedName>
        <fullName evidence="2">MBOAT family protein</fullName>
    </submittedName>
</protein>
<gene>
    <name evidence="2" type="ORF">H9701_10725</name>
</gene>
<dbReference type="AlphaFoldDB" id="A0A9D2P0B9"/>
<feature type="transmembrane region" description="Helical" evidence="1">
    <location>
        <begin position="47"/>
        <end position="68"/>
    </location>
</feature>
<name>A0A9D2P0B9_9FIRM</name>